<proteinExistence type="predicted"/>
<organism evidence="1 2">
    <name type="scientific">Entomophthora muscae</name>
    <dbReference type="NCBI Taxonomy" id="34485"/>
    <lineage>
        <taxon>Eukaryota</taxon>
        <taxon>Fungi</taxon>
        <taxon>Fungi incertae sedis</taxon>
        <taxon>Zoopagomycota</taxon>
        <taxon>Entomophthoromycotina</taxon>
        <taxon>Entomophthoromycetes</taxon>
        <taxon>Entomophthorales</taxon>
        <taxon>Entomophthoraceae</taxon>
        <taxon>Entomophthora</taxon>
    </lineage>
</organism>
<evidence type="ECO:0000313" key="2">
    <source>
        <dbReference type="Proteomes" id="UP001165960"/>
    </source>
</evidence>
<comment type="caution">
    <text evidence="1">The sequence shown here is derived from an EMBL/GenBank/DDBJ whole genome shotgun (WGS) entry which is preliminary data.</text>
</comment>
<gene>
    <name evidence="1" type="ORF">DSO57_1039673</name>
</gene>
<sequence>MKGTYFLFWFLISFLYVVLALEGPTCTTDWHNSSTDDSHQEESLANGWFKYLSGHWERKFHYSRSTTPPPKAEISLVRPNMSFYLLVYLVGYYLLGRFSFLMGRFALLGLFGHFTMVTVPIGLVIAGLNLGALAHKIGDLFPFKWVPDRYLDMYLGEMP</sequence>
<accession>A0ACC2RFH3</accession>
<name>A0ACC2RFH3_9FUNG</name>
<reference evidence="1" key="1">
    <citation type="submission" date="2022-04" db="EMBL/GenBank/DDBJ databases">
        <title>Genome of the entomopathogenic fungus Entomophthora muscae.</title>
        <authorList>
            <person name="Elya C."/>
            <person name="Lovett B.R."/>
            <person name="Lee E."/>
            <person name="Macias A.M."/>
            <person name="Hajek A.E."/>
            <person name="De Bivort B.L."/>
            <person name="Kasson M.T."/>
            <person name="De Fine Licht H.H."/>
            <person name="Stajich J.E."/>
        </authorList>
    </citation>
    <scope>NUCLEOTIDE SEQUENCE</scope>
    <source>
        <strain evidence="1">Berkeley</strain>
    </source>
</reference>
<evidence type="ECO:0000313" key="1">
    <source>
        <dbReference type="EMBL" id="KAJ9048827.1"/>
    </source>
</evidence>
<dbReference type="EMBL" id="QTSX02007314">
    <property type="protein sequence ID" value="KAJ9048827.1"/>
    <property type="molecule type" value="Genomic_DNA"/>
</dbReference>
<protein>
    <submittedName>
        <fullName evidence="1">Uncharacterized protein</fullName>
    </submittedName>
</protein>
<keyword evidence="2" id="KW-1185">Reference proteome</keyword>
<dbReference type="Proteomes" id="UP001165960">
    <property type="component" value="Unassembled WGS sequence"/>
</dbReference>